<evidence type="ECO:0000256" key="3">
    <source>
        <dbReference type="ARBA" id="ARBA00022723"/>
    </source>
</evidence>
<dbReference type="FunFam" id="1.10.630.10:FF:000018">
    <property type="entry name" value="Cytochrome P450 monooxygenase"/>
    <property type="match status" value="1"/>
</dbReference>
<proteinExistence type="inferred from homology"/>
<dbReference type="GO" id="GO:0004497">
    <property type="term" value="F:monooxygenase activity"/>
    <property type="evidence" value="ECO:0007669"/>
    <property type="project" value="UniProtKB-KW"/>
</dbReference>
<dbReference type="GO" id="GO:0020037">
    <property type="term" value="F:heme binding"/>
    <property type="evidence" value="ECO:0007669"/>
    <property type="project" value="InterPro"/>
</dbReference>
<dbReference type="PROSITE" id="PS00086">
    <property type="entry name" value="CYTOCHROME_P450"/>
    <property type="match status" value="1"/>
</dbReference>
<dbReference type="Proteomes" id="UP000674234">
    <property type="component" value="Unassembled WGS sequence"/>
</dbReference>
<dbReference type="CDD" id="cd11029">
    <property type="entry name" value="CYP107-like"/>
    <property type="match status" value="1"/>
</dbReference>
<evidence type="ECO:0000256" key="4">
    <source>
        <dbReference type="ARBA" id="ARBA00023002"/>
    </source>
</evidence>
<keyword evidence="4 7" id="KW-0560">Oxidoreductase</keyword>
<dbReference type="EMBL" id="JAFCNB010000002">
    <property type="protein sequence ID" value="MBP2702983.1"/>
    <property type="molecule type" value="Genomic_DNA"/>
</dbReference>
<evidence type="ECO:0000256" key="1">
    <source>
        <dbReference type="ARBA" id="ARBA00010617"/>
    </source>
</evidence>
<protein>
    <submittedName>
        <fullName evidence="8">Cytochrome P450</fullName>
    </submittedName>
</protein>
<keyword evidence="2 7" id="KW-0349">Heme</keyword>
<organism evidence="8 9">
    <name type="scientific">Microbispora oryzae</name>
    <dbReference type="NCBI Taxonomy" id="2806554"/>
    <lineage>
        <taxon>Bacteria</taxon>
        <taxon>Bacillati</taxon>
        <taxon>Actinomycetota</taxon>
        <taxon>Actinomycetes</taxon>
        <taxon>Streptosporangiales</taxon>
        <taxon>Streptosporangiaceae</taxon>
        <taxon>Microbispora</taxon>
    </lineage>
</organism>
<keyword evidence="3 7" id="KW-0479">Metal-binding</keyword>
<evidence type="ECO:0000313" key="9">
    <source>
        <dbReference type="Proteomes" id="UP000674234"/>
    </source>
</evidence>
<dbReference type="PANTHER" id="PTHR46696:SF1">
    <property type="entry name" value="CYTOCHROME P450 YJIB-RELATED"/>
    <property type="match status" value="1"/>
</dbReference>
<comment type="caution">
    <text evidence="8">The sequence shown here is derived from an EMBL/GenBank/DDBJ whole genome shotgun (WGS) entry which is preliminary data.</text>
</comment>
<dbReference type="PANTHER" id="PTHR46696">
    <property type="entry name" value="P450, PUTATIVE (EUROFUNG)-RELATED"/>
    <property type="match status" value="1"/>
</dbReference>
<accession>A0A940WE67</accession>
<sequence>MAHAEDELHPLYQNHLRAHPFPIYAEMREEGPVQLVKEPRGIEHWVITRYDEARAALADRRLSRDPRNMWEVMRQTELYDEGEEDSEPHMLNADPPDHTRLRQLANKAFTAERVQRLRPRIQQITDELLAEIDTSRQVDFMSTFAAPMPIKVICELLGVPYEDALSFTNWVLAALTPTYVKGERIRPYEANRLLRDYFVDLVARKRAELKPGSGREEEQPDLLSALIVASDSGNTFTEKEVVSTAGLLLIAGYKTTVNLIGNGMLALLQNPGEIDRLRENPSLMTSAVEELARYDGPVERAMLRVATEPVTIGEVTIPAGALVTVANASANRDERRFADGDRLDVSRGDRNHLAFGYGIHYCIGAPLSRLETEIAFGSLLNEFSEMALACPVEKLEYRETGVLRGLSELPVWFTRRETA</sequence>
<name>A0A940WE67_9ACTN</name>
<gene>
    <name evidence="8" type="ORF">JOL79_04095</name>
</gene>
<dbReference type="InterPro" id="IPR017972">
    <property type="entry name" value="Cyt_P450_CS"/>
</dbReference>
<dbReference type="AlphaFoldDB" id="A0A940WE67"/>
<dbReference type="InterPro" id="IPR036396">
    <property type="entry name" value="Cyt_P450_sf"/>
</dbReference>
<dbReference type="InterPro" id="IPR001128">
    <property type="entry name" value="Cyt_P450"/>
</dbReference>
<evidence type="ECO:0000256" key="6">
    <source>
        <dbReference type="ARBA" id="ARBA00023033"/>
    </source>
</evidence>
<dbReference type="SUPFAM" id="SSF48264">
    <property type="entry name" value="Cytochrome P450"/>
    <property type="match status" value="1"/>
</dbReference>
<comment type="similarity">
    <text evidence="1 7">Belongs to the cytochrome P450 family.</text>
</comment>
<reference evidence="8" key="1">
    <citation type="submission" date="2021-02" db="EMBL/GenBank/DDBJ databases">
        <title>Draft genome sequence of Microbispora sp. RL4-1S isolated from rice leaves in Thailand.</title>
        <authorList>
            <person name="Muangham S."/>
            <person name="Duangmal K."/>
        </authorList>
    </citation>
    <scope>NUCLEOTIDE SEQUENCE</scope>
    <source>
        <strain evidence="8">RL4-1S</strain>
    </source>
</reference>
<dbReference type="Gene3D" id="1.10.630.10">
    <property type="entry name" value="Cytochrome P450"/>
    <property type="match status" value="1"/>
</dbReference>
<dbReference type="InterPro" id="IPR002397">
    <property type="entry name" value="Cyt_P450_B"/>
</dbReference>
<evidence type="ECO:0000313" key="8">
    <source>
        <dbReference type="EMBL" id="MBP2702983.1"/>
    </source>
</evidence>
<keyword evidence="6 7" id="KW-0503">Monooxygenase</keyword>
<dbReference type="PRINTS" id="PR00359">
    <property type="entry name" value="BP450"/>
</dbReference>
<dbReference type="Pfam" id="PF00067">
    <property type="entry name" value="p450"/>
    <property type="match status" value="1"/>
</dbReference>
<keyword evidence="5 7" id="KW-0408">Iron</keyword>
<dbReference type="GO" id="GO:0016705">
    <property type="term" value="F:oxidoreductase activity, acting on paired donors, with incorporation or reduction of molecular oxygen"/>
    <property type="evidence" value="ECO:0007669"/>
    <property type="project" value="InterPro"/>
</dbReference>
<dbReference type="GO" id="GO:0005506">
    <property type="term" value="F:iron ion binding"/>
    <property type="evidence" value="ECO:0007669"/>
    <property type="project" value="InterPro"/>
</dbReference>
<dbReference type="RefSeq" id="WP_210154303.1">
    <property type="nucleotide sequence ID" value="NZ_JAFCNB010000002.1"/>
</dbReference>
<evidence type="ECO:0000256" key="7">
    <source>
        <dbReference type="RuleBase" id="RU000461"/>
    </source>
</evidence>
<evidence type="ECO:0000256" key="2">
    <source>
        <dbReference type="ARBA" id="ARBA00022617"/>
    </source>
</evidence>
<evidence type="ECO:0000256" key="5">
    <source>
        <dbReference type="ARBA" id="ARBA00023004"/>
    </source>
</evidence>
<keyword evidence="9" id="KW-1185">Reference proteome</keyword>